<dbReference type="Proteomes" id="UP001501020">
    <property type="component" value="Unassembled WGS sequence"/>
</dbReference>
<dbReference type="EMBL" id="BAAAMR010000124">
    <property type="protein sequence ID" value="GAA2165037.1"/>
    <property type="molecule type" value="Genomic_DNA"/>
</dbReference>
<accession>A0ABP5M519</accession>
<name>A0ABP5M519_9ACTN</name>
<evidence type="ECO:0000313" key="1">
    <source>
        <dbReference type="EMBL" id="GAA2165037.1"/>
    </source>
</evidence>
<protein>
    <submittedName>
        <fullName evidence="1">Uncharacterized protein</fullName>
    </submittedName>
</protein>
<comment type="caution">
    <text evidence="1">The sequence shown here is derived from an EMBL/GenBank/DDBJ whole genome shotgun (WGS) entry which is preliminary data.</text>
</comment>
<evidence type="ECO:0000313" key="2">
    <source>
        <dbReference type="Proteomes" id="UP001501020"/>
    </source>
</evidence>
<keyword evidence="2" id="KW-1185">Reference proteome</keyword>
<reference evidence="2" key="1">
    <citation type="journal article" date="2019" name="Int. J. Syst. Evol. Microbiol.">
        <title>The Global Catalogue of Microorganisms (GCM) 10K type strain sequencing project: providing services to taxonomists for standard genome sequencing and annotation.</title>
        <authorList>
            <consortium name="The Broad Institute Genomics Platform"/>
            <consortium name="The Broad Institute Genome Sequencing Center for Infectious Disease"/>
            <person name="Wu L."/>
            <person name="Ma J."/>
        </authorList>
    </citation>
    <scope>NUCLEOTIDE SEQUENCE [LARGE SCALE GENOMIC DNA]</scope>
    <source>
        <strain evidence="2">JCM 13850</strain>
    </source>
</reference>
<organism evidence="1 2">
    <name type="scientific">Actinomadura napierensis</name>
    <dbReference type="NCBI Taxonomy" id="267854"/>
    <lineage>
        <taxon>Bacteria</taxon>
        <taxon>Bacillati</taxon>
        <taxon>Actinomycetota</taxon>
        <taxon>Actinomycetes</taxon>
        <taxon>Streptosporangiales</taxon>
        <taxon>Thermomonosporaceae</taxon>
        <taxon>Actinomadura</taxon>
    </lineage>
</organism>
<gene>
    <name evidence="1" type="ORF">GCM10009727_83250</name>
</gene>
<proteinExistence type="predicted"/>
<dbReference type="RefSeq" id="WP_344281293.1">
    <property type="nucleotide sequence ID" value="NZ_BAAAMR010000124.1"/>
</dbReference>
<sequence>MARRATGSAVPPGDVLIGASTITPAPSDRLGARSHKFVAAFIGPAAPRE</sequence>